<protein>
    <submittedName>
        <fullName evidence="5">Uncharacterized protein</fullName>
    </submittedName>
</protein>
<dbReference type="Proteomes" id="UP000663861">
    <property type="component" value="Unassembled WGS sequence"/>
</dbReference>
<reference evidence="5" key="1">
    <citation type="submission" date="2021-01" db="EMBL/GenBank/DDBJ databases">
        <authorList>
            <person name="Kaushik A."/>
        </authorList>
    </citation>
    <scope>NUCLEOTIDE SEQUENCE</scope>
    <source>
        <strain evidence="5">AG4-RS23</strain>
    </source>
</reference>
<dbReference type="EMBL" id="CAJMWY010004121">
    <property type="protein sequence ID" value="CAE6520229.1"/>
    <property type="molecule type" value="Genomic_DNA"/>
</dbReference>
<evidence type="ECO:0000256" key="4">
    <source>
        <dbReference type="SAM" id="Phobius"/>
    </source>
</evidence>
<keyword evidence="2" id="KW-0521">NADP</keyword>
<gene>
    <name evidence="5" type="ORF">RDB_LOCUS154356</name>
</gene>
<dbReference type="Pfam" id="PF00106">
    <property type="entry name" value="adh_short"/>
    <property type="match status" value="1"/>
</dbReference>
<dbReference type="AlphaFoldDB" id="A0A8H3DEP9"/>
<dbReference type="PROSITE" id="PS00061">
    <property type="entry name" value="ADH_SHORT"/>
    <property type="match status" value="1"/>
</dbReference>
<dbReference type="PANTHER" id="PTHR44169:SF6">
    <property type="entry name" value="NADPH-DEPENDENT 1-ACYLDIHYDROXYACETONE PHOSPHATE REDUCTASE"/>
    <property type="match status" value="1"/>
</dbReference>
<keyword evidence="3" id="KW-0560">Oxidoreductase</keyword>
<comment type="similarity">
    <text evidence="1">Belongs to the short-chain dehydrogenases/reductases (SDR) family.</text>
</comment>
<dbReference type="PANTHER" id="PTHR44169">
    <property type="entry name" value="NADPH-DEPENDENT 1-ACYLDIHYDROXYACETONE PHOSPHATE REDUCTASE"/>
    <property type="match status" value="1"/>
</dbReference>
<keyword evidence="4" id="KW-1133">Transmembrane helix</keyword>
<dbReference type="PRINTS" id="PR00081">
    <property type="entry name" value="GDHRDH"/>
</dbReference>
<feature type="transmembrane region" description="Helical" evidence="4">
    <location>
        <begin position="12"/>
        <end position="31"/>
    </location>
</feature>
<keyword evidence="4" id="KW-0472">Membrane</keyword>
<evidence type="ECO:0000256" key="2">
    <source>
        <dbReference type="ARBA" id="ARBA00022857"/>
    </source>
</evidence>
<sequence length="148" mass="15711">MAASINSKSPVVLVTGCSLGGIGYALVLWYASSSCYFAWRIINLNIKGPVLDISIEDAKAAMDTNVLGVLRLAQAVFPHMASRKQGTFMTVASVSSYTLDFRIQVVPWSGLYCASKAAASSLTEALQMEARALSPDIHVIQIVAGGVK</sequence>
<dbReference type="InterPro" id="IPR036291">
    <property type="entry name" value="NAD(P)-bd_dom_sf"/>
</dbReference>
<dbReference type="InterPro" id="IPR020904">
    <property type="entry name" value="Sc_DH/Rdtase_CS"/>
</dbReference>
<keyword evidence="4" id="KW-0812">Transmembrane</keyword>
<evidence type="ECO:0000313" key="5">
    <source>
        <dbReference type="EMBL" id="CAE6520229.1"/>
    </source>
</evidence>
<dbReference type="SUPFAM" id="SSF51735">
    <property type="entry name" value="NAD(P)-binding Rossmann-fold domains"/>
    <property type="match status" value="1"/>
</dbReference>
<name>A0A8H3DEP9_9AGAM</name>
<proteinExistence type="inferred from homology"/>
<comment type="caution">
    <text evidence="5">The sequence shown here is derived from an EMBL/GenBank/DDBJ whole genome shotgun (WGS) entry which is preliminary data.</text>
</comment>
<evidence type="ECO:0000313" key="6">
    <source>
        <dbReference type="Proteomes" id="UP000663861"/>
    </source>
</evidence>
<dbReference type="Gene3D" id="3.40.50.720">
    <property type="entry name" value="NAD(P)-binding Rossmann-like Domain"/>
    <property type="match status" value="1"/>
</dbReference>
<dbReference type="GO" id="GO:0016491">
    <property type="term" value="F:oxidoreductase activity"/>
    <property type="evidence" value="ECO:0007669"/>
    <property type="project" value="UniProtKB-KW"/>
</dbReference>
<dbReference type="InterPro" id="IPR002347">
    <property type="entry name" value="SDR_fam"/>
</dbReference>
<evidence type="ECO:0000256" key="3">
    <source>
        <dbReference type="ARBA" id="ARBA00023002"/>
    </source>
</evidence>
<evidence type="ECO:0000256" key="1">
    <source>
        <dbReference type="ARBA" id="ARBA00006484"/>
    </source>
</evidence>
<accession>A0A8H3DEP9</accession>
<organism evidence="5 6">
    <name type="scientific">Rhizoctonia solani</name>
    <dbReference type="NCBI Taxonomy" id="456999"/>
    <lineage>
        <taxon>Eukaryota</taxon>
        <taxon>Fungi</taxon>
        <taxon>Dikarya</taxon>
        <taxon>Basidiomycota</taxon>
        <taxon>Agaricomycotina</taxon>
        <taxon>Agaricomycetes</taxon>
        <taxon>Cantharellales</taxon>
        <taxon>Ceratobasidiaceae</taxon>
        <taxon>Rhizoctonia</taxon>
    </lineage>
</organism>